<name>A0A3G8JJE6_9ACTN</name>
<dbReference type="AlphaFoldDB" id="A0A3G8JJE6"/>
<dbReference type="KEGG" id="gom:D7316_00914"/>
<dbReference type="RefSeq" id="WP_164473722.1">
    <property type="nucleotide sequence ID" value="NZ_CP033972.1"/>
</dbReference>
<organism evidence="1 2">
    <name type="scientific">Gordonia insulae</name>
    <dbReference type="NCBI Taxonomy" id="2420509"/>
    <lineage>
        <taxon>Bacteria</taxon>
        <taxon>Bacillati</taxon>
        <taxon>Actinomycetota</taxon>
        <taxon>Actinomycetes</taxon>
        <taxon>Mycobacteriales</taxon>
        <taxon>Gordoniaceae</taxon>
        <taxon>Gordonia</taxon>
    </lineage>
</organism>
<sequence>MTVNDPIPSADDADLIEQSIEVGDDAEDYPATDRDVITDESQAFAPVTLDQRR</sequence>
<accession>A0A3G8JJE6</accession>
<proteinExistence type="predicted"/>
<reference evidence="1 2" key="1">
    <citation type="submission" date="2018-11" db="EMBL/GenBank/DDBJ databases">
        <title>Gordonia insulae sp. nov., isolated from an island soil.</title>
        <authorList>
            <person name="Kim Y.S."/>
            <person name="Kim S.B."/>
        </authorList>
    </citation>
    <scope>NUCLEOTIDE SEQUENCE [LARGE SCALE GENOMIC DNA]</scope>
    <source>
        <strain evidence="1 2">MMS17-SY073</strain>
    </source>
</reference>
<keyword evidence="2" id="KW-1185">Reference proteome</keyword>
<evidence type="ECO:0000313" key="2">
    <source>
        <dbReference type="Proteomes" id="UP000271469"/>
    </source>
</evidence>
<dbReference type="Proteomes" id="UP000271469">
    <property type="component" value="Chromosome"/>
</dbReference>
<protein>
    <submittedName>
        <fullName evidence="1">Uncharacterized protein</fullName>
    </submittedName>
</protein>
<dbReference type="EMBL" id="CP033972">
    <property type="protein sequence ID" value="AZG44330.1"/>
    <property type="molecule type" value="Genomic_DNA"/>
</dbReference>
<evidence type="ECO:0000313" key="1">
    <source>
        <dbReference type="EMBL" id="AZG44330.1"/>
    </source>
</evidence>
<gene>
    <name evidence="1" type="ORF">D7316_00914</name>
</gene>